<dbReference type="InterPro" id="IPR036322">
    <property type="entry name" value="WD40_repeat_dom_sf"/>
</dbReference>
<keyword evidence="7" id="KW-0418">Kinase</keyword>
<dbReference type="PROSITE" id="PS50297">
    <property type="entry name" value="ANK_REP_REGION"/>
    <property type="match status" value="1"/>
</dbReference>
<dbReference type="InterPro" id="IPR002110">
    <property type="entry name" value="Ankyrin_rpt"/>
</dbReference>
<dbReference type="PROSITE" id="PS51450">
    <property type="entry name" value="LRR"/>
    <property type="match status" value="1"/>
</dbReference>
<dbReference type="GO" id="GO:0005524">
    <property type="term" value="F:ATP binding"/>
    <property type="evidence" value="ECO:0007669"/>
    <property type="project" value="UniProtKB-KW"/>
</dbReference>
<dbReference type="Pfam" id="PF00069">
    <property type="entry name" value="Pkinase"/>
    <property type="match status" value="1"/>
</dbReference>
<comment type="caution">
    <text evidence="7">The sequence shown here is derived from an EMBL/GenBank/DDBJ whole genome shotgun (WGS) entry which is preliminary data.</text>
</comment>
<evidence type="ECO:0000313" key="7">
    <source>
        <dbReference type="EMBL" id="KAI6648868.1"/>
    </source>
</evidence>
<accession>A0AAV7JIY0</accession>
<evidence type="ECO:0000313" key="8">
    <source>
        <dbReference type="Proteomes" id="UP001165289"/>
    </source>
</evidence>
<dbReference type="Gene3D" id="1.25.40.20">
    <property type="entry name" value="Ankyrin repeat-containing domain"/>
    <property type="match status" value="1"/>
</dbReference>
<dbReference type="InterPro" id="IPR011009">
    <property type="entry name" value="Kinase-like_dom_sf"/>
</dbReference>
<organism evidence="7 8">
    <name type="scientific">Oopsacas minuta</name>
    <dbReference type="NCBI Taxonomy" id="111878"/>
    <lineage>
        <taxon>Eukaryota</taxon>
        <taxon>Metazoa</taxon>
        <taxon>Porifera</taxon>
        <taxon>Hexactinellida</taxon>
        <taxon>Hexasterophora</taxon>
        <taxon>Lyssacinosida</taxon>
        <taxon>Leucopsacidae</taxon>
        <taxon>Oopsacas</taxon>
    </lineage>
</organism>
<dbReference type="InterPro" id="IPR000719">
    <property type="entry name" value="Prot_kinase_dom"/>
</dbReference>
<sequence length="1652" mass="188744">MGERVQALVKWLREGKLELFRLNLNEVSLEELSAPLRDENGGTILHLAAELGRLDEMFALIQHGVCSSLEDVHKATPLEIGIRGEFKEIKLIYVIIDLWKAVSEQDLTLLKKSLELLNNLLELPECHKKNVEIFTNIQLDSLLLESARAGHIKVMEILIQYKIRNFEYVLKTLPIEANFSISFIRLCKSICEGETELASLFLEGNPDKTSGKNENFISEMKLLQPLLDDEYFKLSVFFLLAVESGNIISACEIFLKSKNFLLNQGRNLNFSGCLLPEIQSFFAVLPIDIDLIVEINLNFNRLTILDNSICDLPNLTKLSVSNNRLWLISSDVLQLKNLLHLDLSYNLISELPAVVMSKKIKYLYLQGNKFRHFPSCLENSYLIELNLSRNQLVELSPSVSTIKYLRKLDLSYNPYLLRLPTSLGKIEVALNLQATESLINIPLSMATDIWAFYKQRLNSEVTISLSEIVLVDACNEIELFEAVKTDLEKQFKDSTNINIVNFGVTFGFQHVHEVLGINPSVYLLVWEIGNVDSKIIREIVQYMNIFDPKSPIHIGVVVAQNVQVDVLCLIEELQFDDGIKIFILRMEPATNNPIIYTDHLRDELLSDTHVVKKSYTVPGCFIGIQELVKEMREKNIGKNGPIISKSEFWENIRMSLGNSDLLGIEELSTIIEFLENTGYISYFPSNNHGCEDLVFLERDWIVGLIEHTVGRSTHSSLYLNSYTITQLGLEELLIRYSKSQPPAGIYYFLAQNAIAMPLDQNSWFVPSVLAPEQLMHIPNSNYSFFAIDYQPWSLWVRLIAHILNCLPAIVGQFECLTSEATQEDIALTRYKITKWGILIQNRQNYILRIVKKRNEVLDSNGIEISVPNTDGGSLVLKLMYSYLYSLIKHWYPRLILGADISVYCPICVQNNLDTSHAFCWKAILPEILEDVSITCPKHSKKIHISDLLPAFYPEDLSIDDTTQSINFNLQRHCDVLGFECGTFRDMEVLFKKYPMIAEGTISKRNSGIEMYSAWAEIEIYQRSRTFDTPFLHKLVAYSTKPLICALESGPSENMENLLFVRKVELNYNFKIRILTQICEALVYLHRSKIMHRGIRTESVLVCSLCHDTEVNVKLGKFENAATTMFVGYLRQNVGEYPAPEMLVKDGTMEYEERTDMFSFGFLIYEICTGLRAFEYQREKIEDLISYGFRPNCPKVNEVAYSATALMESCWKKSPSRRPFAEEALKYLKVPLTKIVQAQQEIKRIEVFYLADITQDFDRNLVIAHGQQGIKLDLMHPLTLDRITTTTLPSQFIVTLLCARNFIFLTTIEKNIIVVSSSTLDILHIKELENVVICIEVVGDVLLAGDENGRVTIFEMDTITGNLSITYHIEANSYAIKSIIFSKGKVYSISRGYIHVFSINLMEMKHFITDANMKEIQGLRITHSNDGLHFFYRRGMILHTWDTVKMEPNMEIDLTSQVQGDRQKQKHYIMSIESCDPWLFLGLSTGYVYVFSTVNKVTRLITTYHVHSSSLRSLQILNINYPPSTMLFTLGEGFTNLPMVKRTGRTLTMVKESMYRCILDIFPVLPRENEIEKNTFKRLSAPLPALKECLDGNDEFFELMKPSRPKLTRSMDLLNSMSIDLDPIDFLDTPTNSSISSITSLCFDTISSSTASD</sequence>
<dbReference type="InterPro" id="IPR036770">
    <property type="entry name" value="Ankyrin_rpt-contain_sf"/>
</dbReference>
<feature type="repeat" description="ANK" evidence="5">
    <location>
        <begin position="40"/>
        <end position="72"/>
    </location>
</feature>
<reference evidence="7 8" key="1">
    <citation type="journal article" date="2023" name="BMC Biol.">
        <title>The compact genome of the sponge Oopsacas minuta (Hexactinellida) is lacking key metazoan core genes.</title>
        <authorList>
            <person name="Santini S."/>
            <person name="Schenkelaars Q."/>
            <person name="Jourda C."/>
            <person name="Duchesne M."/>
            <person name="Belahbib H."/>
            <person name="Rocher C."/>
            <person name="Selva M."/>
            <person name="Riesgo A."/>
            <person name="Vervoort M."/>
            <person name="Leys S.P."/>
            <person name="Kodjabachian L."/>
            <person name="Le Bivic A."/>
            <person name="Borchiellini C."/>
            <person name="Claverie J.M."/>
            <person name="Renard E."/>
        </authorList>
    </citation>
    <scope>NUCLEOTIDE SEQUENCE [LARGE SCALE GENOMIC DNA]</scope>
    <source>
        <strain evidence="7">SPO-2</strain>
    </source>
</reference>
<gene>
    <name evidence="7" type="ORF">LOD99_6942</name>
</gene>
<keyword evidence="2" id="KW-0677">Repeat</keyword>
<dbReference type="SMART" id="SM00248">
    <property type="entry name" value="ANK"/>
    <property type="match status" value="2"/>
</dbReference>
<dbReference type="PROSITE" id="PS50011">
    <property type="entry name" value="PROTEIN_KINASE_DOM"/>
    <property type="match status" value="1"/>
</dbReference>
<evidence type="ECO:0000256" key="4">
    <source>
        <dbReference type="ARBA" id="ARBA00022840"/>
    </source>
</evidence>
<evidence type="ECO:0000256" key="5">
    <source>
        <dbReference type="PROSITE-ProRule" id="PRU00023"/>
    </source>
</evidence>
<dbReference type="Gene3D" id="3.80.10.10">
    <property type="entry name" value="Ribonuclease Inhibitor"/>
    <property type="match status" value="1"/>
</dbReference>
<proteinExistence type="predicted"/>
<protein>
    <submittedName>
        <fullName evidence="7">Leucine-rich repeat serine/threonine-protein kinase 1-like</fullName>
    </submittedName>
</protein>
<dbReference type="InterPro" id="IPR001611">
    <property type="entry name" value="Leu-rich_rpt"/>
</dbReference>
<keyword evidence="4" id="KW-0067">ATP-binding</keyword>
<dbReference type="PROSITE" id="PS50088">
    <property type="entry name" value="ANK_REPEAT"/>
    <property type="match status" value="1"/>
</dbReference>
<dbReference type="GO" id="GO:0004672">
    <property type="term" value="F:protein kinase activity"/>
    <property type="evidence" value="ECO:0007669"/>
    <property type="project" value="InterPro"/>
</dbReference>
<dbReference type="InterPro" id="IPR050647">
    <property type="entry name" value="Plant_LRR-RLKs"/>
</dbReference>
<keyword evidence="7" id="KW-0808">Transferase</keyword>
<evidence type="ECO:0000256" key="2">
    <source>
        <dbReference type="ARBA" id="ARBA00022737"/>
    </source>
</evidence>
<dbReference type="InterPro" id="IPR003591">
    <property type="entry name" value="Leu-rich_rpt_typical-subtyp"/>
</dbReference>
<dbReference type="Proteomes" id="UP001165289">
    <property type="component" value="Unassembled WGS sequence"/>
</dbReference>
<dbReference type="SMART" id="SM00369">
    <property type="entry name" value="LRR_TYP"/>
    <property type="match status" value="3"/>
</dbReference>
<dbReference type="PANTHER" id="PTHR48056:SF81">
    <property type="entry name" value="RECEPTOR PROTEIN-TYROSINE KINASE CEPR1"/>
    <property type="match status" value="1"/>
</dbReference>
<dbReference type="Pfam" id="PF13855">
    <property type="entry name" value="LRR_8"/>
    <property type="match status" value="1"/>
</dbReference>
<dbReference type="SUPFAM" id="SSF52058">
    <property type="entry name" value="L domain-like"/>
    <property type="match status" value="1"/>
</dbReference>
<dbReference type="SUPFAM" id="SSF56112">
    <property type="entry name" value="Protein kinase-like (PK-like)"/>
    <property type="match status" value="1"/>
</dbReference>
<keyword evidence="1" id="KW-0433">Leucine-rich repeat</keyword>
<dbReference type="PANTHER" id="PTHR48056">
    <property type="entry name" value="LRR RECEPTOR-LIKE SERINE/THREONINE-PROTEIN KINASE-RELATED"/>
    <property type="match status" value="1"/>
</dbReference>
<evidence type="ECO:0000256" key="3">
    <source>
        <dbReference type="ARBA" id="ARBA00022741"/>
    </source>
</evidence>
<dbReference type="Gene3D" id="2.130.10.10">
    <property type="entry name" value="YVTN repeat-like/Quinoprotein amine dehydrogenase"/>
    <property type="match status" value="1"/>
</dbReference>
<evidence type="ECO:0000256" key="1">
    <source>
        <dbReference type="ARBA" id="ARBA00022614"/>
    </source>
</evidence>
<keyword evidence="3" id="KW-0547">Nucleotide-binding</keyword>
<dbReference type="Gene3D" id="1.10.510.10">
    <property type="entry name" value="Transferase(Phosphotransferase) domain 1"/>
    <property type="match status" value="1"/>
</dbReference>
<evidence type="ECO:0000259" key="6">
    <source>
        <dbReference type="PROSITE" id="PS50011"/>
    </source>
</evidence>
<feature type="domain" description="Protein kinase" evidence="6">
    <location>
        <begin position="972"/>
        <end position="1232"/>
    </location>
</feature>
<dbReference type="SUPFAM" id="SSF50978">
    <property type="entry name" value="WD40 repeat-like"/>
    <property type="match status" value="1"/>
</dbReference>
<dbReference type="InterPro" id="IPR032675">
    <property type="entry name" value="LRR_dom_sf"/>
</dbReference>
<dbReference type="SUPFAM" id="SSF48403">
    <property type="entry name" value="Ankyrin repeat"/>
    <property type="match status" value="1"/>
</dbReference>
<keyword evidence="8" id="KW-1185">Reference proteome</keyword>
<keyword evidence="5" id="KW-0040">ANK repeat</keyword>
<name>A0AAV7JIY0_9METZ</name>
<dbReference type="InterPro" id="IPR015943">
    <property type="entry name" value="WD40/YVTN_repeat-like_dom_sf"/>
</dbReference>
<dbReference type="EMBL" id="JAKMXF010000324">
    <property type="protein sequence ID" value="KAI6648868.1"/>
    <property type="molecule type" value="Genomic_DNA"/>
</dbReference>